<sequence>MSALPRVFFKVSAAGKPLGKIVMELRKDVAPKTAENFRALCTGEKGFGYKDCSFHRVIPQFMLQGGDFTNHNGTGGKSIYGNKFEDENFKLLHDKPGLLSMANAGKNTNGSQFFITTVPCSWLDGRHVVFGSVIEGMNVVKEIEAFGTQNGTPKTKIVIDDCAAHAFTLTPSILVSEVWAQDVKEATEKDNQLRVHKWIEKQPGRTTFSTNMLYQIVERTEYIYDRWKERNDQQIQREERSAIKPKKRRQIMRQPQTTERSRDARAAAVPPIAKRWGDNLLDFKTVATATVALELRVVAYACRLPPPPRVA</sequence>
<reference evidence="1" key="1">
    <citation type="submission" date="2022-07" db="EMBL/GenBank/DDBJ databases">
        <title>Phylogenomic reconstructions and comparative analyses of Kickxellomycotina fungi.</title>
        <authorList>
            <person name="Reynolds N.K."/>
            <person name="Stajich J.E."/>
            <person name="Barry K."/>
            <person name="Grigoriev I.V."/>
            <person name="Crous P."/>
            <person name="Smith M.E."/>
        </authorList>
    </citation>
    <scope>NUCLEOTIDE SEQUENCE</scope>
    <source>
        <strain evidence="1">CBS 102833</strain>
    </source>
</reference>
<protein>
    <submittedName>
        <fullName evidence="1">Uncharacterized protein</fullName>
    </submittedName>
</protein>
<comment type="caution">
    <text evidence="1">The sequence shown here is derived from an EMBL/GenBank/DDBJ whole genome shotgun (WGS) entry which is preliminary data.</text>
</comment>
<evidence type="ECO:0000313" key="2">
    <source>
        <dbReference type="Proteomes" id="UP001140096"/>
    </source>
</evidence>
<organism evidence="1 2">
    <name type="scientific">Coemansia furcata</name>
    <dbReference type="NCBI Taxonomy" id="417177"/>
    <lineage>
        <taxon>Eukaryota</taxon>
        <taxon>Fungi</taxon>
        <taxon>Fungi incertae sedis</taxon>
        <taxon>Zoopagomycota</taxon>
        <taxon>Kickxellomycotina</taxon>
        <taxon>Kickxellomycetes</taxon>
        <taxon>Kickxellales</taxon>
        <taxon>Kickxellaceae</taxon>
        <taxon>Coemansia</taxon>
    </lineage>
</organism>
<dbReference type="EMBL" id="JANBUP010000202">
    <property type="protein sequence ID" value="KAJ2812546.1"/>
    <property type="molecule type" value="Genomic_DNA"/>
</dbReference>
<accession>A0ACC1LMR0</accession>
<gene>
    <name evidence="1" type="ORF">H4S07_001327</name>
</gene>
<name>A0ACC1LMR0_9FUNG</name>
<evidence type="ECO:0000313" key="1">
    <source>
        <dbReference type="EMBL" id="KAJ2812546.1"/>
    </source>
</evidence>
<keyword evidence="2" id="KW-1185">Reference proteome</keyword>
<dbReference type="Proteomes" id="UP001140096">
    <property type="component" value="Unassembled WGS sequence"/>
</dbReference>
<proteinExistence type="predicted"/>